<evidence type="ECO:0000313" key="2">
    <source>
        <dbReference type="Proteomes" id="UP001226091"/>
    </source>
</evidence>
<keyword evidence="2" id="KW-1185">Reference proteome</keyword>
<dbReference type="EMBL" id="CP126116">
    <property type="protein sequence ID" value="WHZ58822.1"/>
    <property type="molecule type" value="Genomic_DNA"/>
</dbReference>
<gene>
    <name evidence="1" type="ORF">QLQ22_05650</name>
</gene>
<name>A0ACD4REA0_9BACI</name>
<dbReference type="Proteomes" id="UP001226091">
    <property type="component" value="Chromosome"/>
</dbReference>
<evidence type="ECO:0000313" key="1">
    <source>
        <dbReference type="EMBL" id="WHZ58822.1"/>
    </source>
</evidence>
<proteinExistence type="predicted"/>
<reference evidence="2" key="1">
    <citation type="journal article" date="2025" name="Aquaculture">
        <title>Assessment of the bioflocculant production and safety properties of Metabacillus hrfriensis sp. nov. based on phenotypic and whole-genome sequencing analysis.</title>
        <authorList>
            <person name="Zhang R."/>
            <person name="Zhao Z."/>
            <person name="Luo L."/>
            <person name="Wang S."/>
            <person name="Guo K."/>
            <person name="Xu W."/>
        </authorList>
    </citation>
    <scope>NUCLEOTIDE SEQUENCE [LARGE SCALE GENOMIC DNA]</scope>
    <source>
        <strain evidence="2">CT-WN-B3</strain>
    </source>
</reference>
<accession>A0ACD4REA0</accession>
<sequence length="188" mass="21856">MLSKQKHRLLERQERAHVTGSIEIGEDQELLFYDDVHEEVSILQFKQDESLEILLNDSWYTGNYLKDGQLSIPMGIHQLKTNDTLRIQKKVPFALEYMLKESSDDSFLAFTAKLNALSFSIHDCIYSYNHMVFQDGKTDKKGVSFFQFDNEEAICGVQHHFSRGSKNEDRFEFTTCTGKRAILTQMQQ</sequence>
<organism evidence="1 2">
    <name type="scientific">Metabacillus hrfriensis</name>
    <dbReference type="NCBI Taxonomy" id="3048891"/>
    <lineage>
        <taxon>Bacteria</taxon>
        <taxon>Bacillati</taxon>
        <taxon>Bacillota</taxon>
        <taxon>Bacilli</taxon>
        <taxon>Bacillales</taxon>
        <taxon>Bacillaceae</taxon>
        <taxon>Metabacillus</taxon>
    </lineage>
</organism>
<protein>
    <submittedName>
        <fullName evidence="1">DUF2777 family protein</fullName>
    </submittedName>
</protein>